<feature type="signal peptide" evidence="1">
    <location>
        <begin position="1"/>
        <end position="24"/>
    </location>
</feature>
<keyword evidence="1" id="KW-0732">Signal</keyword>
<reference evidence="2 3" key="1">
    <citation type="submission" date="2018-01" db="EMBL/GenBank/DDBJ databases">
        <title>Lactibacter flavus gen. nov., sp. nov., a novel bacterium of the family Propionibacteriaceae isolated from raw milk and dairy products.</title>
        <authorList>
            <person name="Wenning M."/>
            <person name="Breitenwieser F."/>
            <person name="Huptas C."/>
            <person name="von Neubeck M."/>
            <person name="Busse H.-J."/>
            <person name="Scherer S."/>
        </authorList>
    </citation>
    <scope>NUCLEOTIDE SEQUENCE [LARGE SCALE GENOMIC DNA]</scope>
    <source>
        <strain evidence="2 3">VG341</strain>
    </source>
</reference>
<evidence type="ECO:0000313" key="3">
    <source>
        <dbReference type="Proteomes" id="UP000290624"/>
    </source>
</evidence>
<feature type="chain" id="PRO_5020569791" evidence="1">
    <location>
        <begin position="25"/>
        <end position="64"/>
    </location>
</feature>
<dbReference type="EMBL" id="PPCV01000001">
    <property type="protein sequence ID" value="RXW33225.1"/>
    <property type="molecule type" value="Genomic_DNA"/>
</dbReference>
<protein>
    <submittedName>
        <fullName evidence="2">Uncharacterized protein</fullName>
    </submittedName>
</protein>
<dbReference type="AlphaFoldDB" id="A0A4Q2EMF1"/>
<organism evidence="2 3">
    <name type="scientific">Propioniciclava flava</name>
    <dbReference type="NCBI Taxonomy" id="2072026"/>
    <lineage>
        <taxon>Bacteria</taxon>
        <taxon>Bacillati</taxon>
        <taxon>Actinomycetota</taxon>
        <taxon>Actinomycetes</taxon>
        <taxon>Propionibacteriales</taxon>
        <taxon>Propionibacteriaceae</taxon>
        <taxon>Propioniciclava</taxon>
    </lineage>
</organism>
<comment type="caution">
    <text evidence="2">The sequence shown here is derived from an EMBL/GenBank/DDBJ whole genome shotgun (WGS) entry which is preliminary data.</text>
</comment>
<sequence>MTRRRVVSAAIVMGVAVLLCMTHGDPNRVDLAATFLAPGPGHPLGTDNLGRDVWCASSSDCRAP</sequence>
<gene>
    <name evidence="2" type="ORF">C1706_00140</name>
</gene>
<dbReference type="OrthoDB" id="8906042at2"/>
<proteinExistence type="predicted"/>
<dbReference type="RefSeq" id="WP_129457191.1">
    <property type="nucleotide sequence ID" value="NZ_PPCV01000001.1"/>
</dbReference>
<evidence type="ECO:0000256" key="1">
    <source>
        <dbReference type="SAM" id="SignalP"/>
    </source>
</evidence>
<dbReference type="Proteomes" id="UP000290624">
    <property type="component" value="Unassembled WGS sequence"/>
</dbReference>
<keyword evidence="3" id="KW-1185">Reference proteome</keyword>
<name>A0A4Q2EMF1_9ACTN</name>
<evidence type="ECO:0000313" key="2">
    <source>
        <dbReference type="EMBL" id="RXW33225.1"/>
    </source>
</evidence>
<accession>A0A4Q2EMF1</accession>